<evidence type="ECO:0000313" key="1">
    <source>
        <dbReference type="EMBL" id="OBZ91793.1"/>
    </source>
</evidence>
<dbReference type="GO" id="GO:0005634">
    <property type="term" value="C:nucleus"/>
    <property type="evidence" value="ECO:0007669"/>
    <property type="project" value="TreeGrafter"/>
</dbReference>
<dbReference type="EMBL" id="LUGH01000003">
    <property type="protein sequence ID" value="OBZ91793.1"/>
    <property type="molecule type" value="Genomic_DNA"/>
</dbReference>
<dbReference type="InterPro" id="IPR036915">
    <property type="entry name" value="Cyclin-like_sf"/>
</dbReference>
<dbReference type="GO" id="GO:0000307">
    <property type="term" value="C:cyclin-dependent protein kinase holoenzyme complex"/>
    <property type="evidence" value="ECO:0007669"/>
    <property type="project" value="TreeGrafter"/>
</dbReference>
<name>A0A1C7NRR9_9FUNG</name>
<dbReference type="AlphaFoldDB" id="A0A1C7NRR9"/>
<reference evidence="1 2" key="1">
    <citation type="submission" date="2016-03" db="EMBL/GenBank/DDBJ databases">
        <title>Choanephora cucurbitarum.</title>
        <authorList>
            <person name="Min B."/>
            <person name="Park H."/>
            <person name="Park J.-H."/>
            <person name="Shin H.-D."/>
            <person name="Choi I.-G."/>
        </authorList>
    </citation>
    <scope>NUCLEOTIDE SEQUENCE [LARGE SCALE GENOMIC DNA]</scope>
    <source>
        <strain evidence="1 2">KUS-F28377</strain>
    </source>
</reference>
<keyword evidence="2" id="KW-1185">Reference proteome</keyword>
<dbReference type="SUPFAM" id="SSF47954">
    <property type="entry name" value="Cyclin-like"/>
    <property type="match status" value="1"/>
</dbReference>
<dbReference type="FunCoup" id="A0A1C7NRR9">
    <property type="interactions" value="5"/>
</dbReference>
<evidence type="ECO:0000313" key="2">
    <source>
        <dbReference type="Proteomes" id="UP000093000"/>
    </source>
</evidence>
<dbReference type="InterPro" id="IPR013922">
    <property type="entry name" value="Cyclin_PHO80-like"/>
</dbReference>
<dbReference type="STRING" id="101091.A0A1C7NRR9"/>
<organism evidence="1 2">
    <name type="scientific">Choanephora cucurbitarum</name>
    <dbReference type="NCBI Taxonomy" id="101091"/>
    <lineage>
        <taxon>Eukaryota</taxon>
        <taxon>Fungi</taxon>
        <taxon>Fungi incertae sedis</taxon>
        <taxon>Mucoromycota</taxon>
        <taxon>Mucoromycotina</taxon>
        <taxon>Mucoromycetes</taxon>
        <taxon>Mucorales</taxon>
        <taxon>Mucorineae</taxon>
        <taxon>Choanephoraceae</taxon>
        <taxon>Choanephoroideae</taxon>
        <taxon>Choanephora</taxon>
    </lineage>
</organism>
<dbReference type="CDD" id="cd20557">
    <property type="entry name" value="CYCLIN_ScPCL1-like"/>
    <property type="match status" value="1"/>
</dbReference>
<dbReference type="OrthoDB" id="286814at2759"/>
<dbReference type="Pfam" id="PF08613">
    <property type="entry name" value="Cyclin"/>
    <property type="match status" value="1"/>
</dbReference>
<dbReference type="PANTHER" id="PTHR15615:SF36">
    <property type="entry name" value="PHO85 CYCLIN-5"/>
    <property type="match status" value="1"/>
</dbReference>
<comment type="caution">
    <text evidence="1">The sequence shown here is derived from an EMBL/GenBank/DDBJ whole genome shotgun (WGS) entry which is preliminary data.</text>
</comment>
<accession>A0A1C7NRR9</accession>
<protein>
    <submittedName>
        <fullName evidence="1">G1/S-specific cyclin pas1</fullName>
    </submittedName>
</protein>
<dbReference type="Gene3D" id="1.10.472.10">
    <property type="entry name" value="Cyclin-like"/>
    <property type="match status" value="1"/>
</dbReference>
<dbReference type="GO" id="GO:0019901">
    <property type="term" value="F:protein kinase binding"/>
    <property type="evidence" value="ECO:0007669"/>
    <property type="project" value="InterPro"/>
</dbReference>
<sequence length="348" mass="39589">MDFRYHVDLHTLDNSLTPSKVFSTSLQTDPDLYALKNKKKNNGCRSNQLELKHLLKDTPIPHLVSTNRIAYVEALVDINAVVIESIWYPTTPYPQLKESRVSPVVPLRTFIQEVLKRSRTTYSTLQTALFYIFRVQPSIVQQLQQEGSWQHNAYISCGRRMFLASLVVASKFVQDKTYRNSAWAKIAGLPVQEINTAERYFLELINYQLYIDQPTFDHWHRLLHMRTQARMHHIPTSLYDLASCLSSFPSSLPSPPLSSLSYPPSPVCETPSSVNTCINSPGCHYACMCAQCSLKAPGLSLSLPSSISSSPAHTPIQVSPIRLHSSKKRKFEGKDHSLLDKKHCRFWQ</sequence>
<dbReference type="GO" id="GO:0016538">
    <property type="term" value="F:cyclin-dependent protein serine/threonine kinase regulator activity"/>
    <property type="evidence" value="ECO:0007669"/>
    <property type="project" value="TreeGrafter"/>
</dbReference>
<proteinExistence type="predicted"/>
<dbReference type="InParanoid" id="A0A1C7NRR9"/>
<dbReference type="PANTHER" id="PTHR15615">
    <property type="match status" value="1"/>
</dbReference>
<gene>
    <name evidence="1" type="primary">pas1_3</name>
    <name evidence="1" type="ORF">A0J61_00169</name>
</gene>
<dbReference type="Proteomes" id="UP000093000">
    <property type="component" value="Unassembled WGS sequence"/>
</dbReference>